<keyword evidence="2" id="KW-1133">Transmembrane helix</keyword>
<feature type="transmembrane region" description="Helical" evidence="2">
    <location>
        <begin position="33"/>
        <end position="54"/>
    </location>
</feature>
<gene>
    <name evidence="3" type="ORF">S23_19640</name>
</gene>
<dbReference type="EMBL" id="AP012279">
    <property type="protein sequence ID" value="BAL75177.1"/>
    <property type="molecule type" value="Genomic_DNA"/>
</dbReference>
<dbReference type="Proteomes" id="UP000007886">
    <property type="component" value="Chromosome"/>
</dbReference>
<sequence length="109" mass="12200">MRKLICINARREAAWLADSIQLRGARRRSQMMIARLLVLTCILNAVVVTAVPAASRRVTTTPPAAQTNARVGELPPARSTVLRQDLFDRRNPNNVRTDWPAPPFQPAQF</sequence>
<name>A0AAI8MBT2_9BRAD</name>
<feature type="compositionally biased region" description="Pro residues" evidence="1">
    <location>
        <begin position="100"/>
        <end position="109"/>
    </location>
</feature>
<keyword evidence="2" id="KW-0812">Transmembrane</keyword>
<feature type="region of interest" description="Disordered" evidence="1">
    <location>
        <begin position="57"/>
        <end position="109"/>
    </location>
</feature>
<dbReference type="KEGG" id="brs:S23_19640"/>
<evidence type="ECO:0000313" key="4">
    <source>
        <dbReference type="Proteomes" id="UP000007886"/>
    </source>
</evidence>
<evidence type="ECO:0000256" key="2">
    <source>
        <dbReference type="SAM" id="Phobius"/>
    </source>
</evidence>
<reference evidence="3 4" key="1">
    <citation type="journal article" date="2012" name="Microbes Environ.">
        <title>Complete genome sequence of Bradyrhizobium sp. S23321: insights into symbiosis evolution in soil oligotrophs.</title>
        <authorList>
            <person name="Okubo T."/>
            <person name="Tsukui T."/>
            <person name="Maita H."/>
            <person name="Okamoto S."/>
            <person name="Oshima K."/>
            <person name="Fujisawa T."/>
            <person name="Saito A."/>
            <person name="Futamata H."/>
            <person name="Hattori R."/>
            <person name="Shimomura Y."/>
            <person name="Haruta S."/>
            <person name="Morimoto S."/>
            <person name="Wang Y."/>
            <person name="Sakai Y."/>
            <person name="Hattori M."/>
            <person name="Aizawa S."/>
            <person name="Nagashima K.V.P."/>
            <person name="Masuda S."/>
            <person name="Hattori T."/>
            <person name="Yamashita A."/>
            <person name="Bao Z."/>
            <person name="Hayatsu M."/>
            <person name="Kajiya-Kanegae H."/>
            <person name="Yoshinaga I."/>
            <person name="Sakamoto K."/>
            <person name="Toyota K."/>
            <person name="Nakao M."/>
            <person name="Kohara M."/>
            <person name="Anda M."/>
            <person name="Niwa R."/>
            <person name="Jung-Hwan P."/>
            <person name="Sameshima-Saito R."/>
            <person name="Tokuda S."/>
            <person name="Yamamoto S."/>
            <person name="Yamamoto S."/>
            <person name="Yokoyama T."/>
            <person name="Akutsu T."/>
            <person name="Nakamura Y."/>
            <person name="Nakahira-Yanaka Y."/>
            <person name="Takada Hoshino Y."/>
            <person name="Hirakawa H."/>
            <person name="Mitsui H."/>
            <person name="Terasawa K."/>
            <person name="Itakura M."/>
            <person name="Sato S."/>
            <person name="Ikeda-Ohtsubo W."/>
            <person name="Sakakura N."/>
            <person name="Kaminuma E."/>
            <person name="Minamisawa K."/>
        </authorList>
    </citation>
    <scope>NUCLEOTIDE SEQUENCE [LARGE SCALE GENOMIC DNA]</scope>
    <source>
        <strain evidence="3 4">S23321</strain>
    </source>
</reference>
<proteinExistence type="predicted"/>
<evidence type="ECO:0000313" key="3">
    <source>
        <dbReference type="EMBL" id="BAL75177.1"/>
    </source>
</evidence>
<organism evidence="3 4">
    <name type="scientific">Bradyrhizobium cosmicum</name>
    <dbReference type="NCBI Taxonomy" id="1404864"/>
    <lineage>
        <taxon>Bacteria</taxon>
        <taxon>Pseudomonadati</taxon>
        <taxon>Pseudomonadota</taxon>
        <taxon>Alphaproteobacteria</taxon>
        <taxon>Hyphomicrobiales</taxon>
        <taxon>Nitrobacteraceae</taxon>
        <taxon>Bradyrhizobium</taxon>
    </lineage>
</organism>
<feature type="compositionally biased region" description="Polar residues" evidence="1">
    <location>
        <begin position="57"/>
        <end position="69"/>
    </location>
</feature>
<keyword evidence="2" id="KW-0472">Membrane</keyword>
<dbReference type="AlphaFoldDB" id="A0AAI8MBT2"/>
<evidence type="ECO:0000256" key="1">
    <source>
        <dbReference type="SAM" id="MobiDB-lite"/>
    </source>
</evidence>
<keyword evidence="4" id="KW-1185">Reference proteome</keyword>
<protein>
    <submittedName>
        <fullName evidence="3">Uncharacterized protein</fullName>
    </submittedName>
</protein>
<accession>A0AAI8MBT2</accession>